<keyword evidence="4 7" id="KW-1133">Transmembrane helix</keyword>
<evidence type="ECO:0000256" key="1">
    <source>
        <dbReference type="ARBA" id="ARBA00004141"/>
    </source>
</evidence>
<evidence type="ECO:0000313" key="9">
    <source>
        <dbReference type="Proteomes" id="UP000799766"/>
    </source>
</evidence>
<feature type="transmembrane region" description="Helical" evidence="7">
    <location>
        <begin position="131"/>
        <end position="148"/>
    </location>
</feature>
<comment type="similarity">
    <text evidence="2">Belongs to the LIMR family.</text>
</comment>
<evidence type="ECO:0000256" key="6">
    <source>
        <dbReference type="SAM" id="Coils"/>
    </source>
</evidence>
<dbReference type="Proteomes" id="UP000799766">
    <property type="component" value="Unassembled WGS sequence"/>
</dbReference>
<proteinExistence type="inferred from homology"/>
<feature type="transmembrane region" description="Helical" evidence="7">
    <location>
        <begin position="427"/>
        <end position="447"/>
    </location>
</feature>
<evidence type="ECO:0000256" key="5">
    <source>
        <dbReference type="ARBA" id="ARBA00023136"/>
    </source>
</evidence>
<evidence type="ECO:0000256" key="7">
    <source>
        <dbReference type="SAM" id="Phobius"/>
    </source>
</evidence>
<evidence type="ECO:0000313" key="8">
    <source>
        <dbReference type="EMBL" id="KAF2455956.1"/>
    </source>
</evidence>
<feature type="transmembrane region" description="Helical" evidence="7">
    <location>
        <begin position="90"/>
        <end position="110"/>
    </location>
</feature>
<dbReference type="Pfam" id="PF04791">
    <property type="entry name" value="LMBR1"/>
    <property type="match status" value="1"/>
</dbReference>
<evidence type="ECO:0000256" key="2">
    <source>
        <dbReference type="ARBA" id="ARBA00010487"/>
    </source>
</evidence>
<organism evidence="8 9">
    <name type="scientific">Lineolata rhizophorae</name>
    <dbReference type="NCBI Taxonomy" id="578093"/>
    <lineage>
        <taxon>Eukaryota</taxon>
        <taxon>Fungi</taxon>
        <taxon>Dikarya</taxon>
        <taxon>Ascomycota</taxon>
        <taxon>Pezizomycotina</taxon>
        <taxon>Dothideomycetes</taxon>
        <taxon>Dothideomycetes incertae sedis</taxon>
        <taxon>Lineolatales</taxon>
        <taxon>Lineolataceae</taxon>
        <taxon>Lineolata</taxon>
    </lineage>
</organism>
<dbReference type="PANTHER" id="PTHR21355">
    <property type="entry name" value="G-PROTEIN COUPLED RECEPTOR-ASSOCIATED PROTEIN LMBRD2"/>
    <property type="match status" value="1"/>
</dbReference>
<feature type="transmembrane region" description="Helical" evidence="7">
    <location>
        <begin position="6"/>
        <end position="26"/>
    </location>
</feature>
<evidence type="ECO:0000256" key="4">
    <source>
        <dbReference type="ARBA" id="ARBA00022989"/>
    </source>
</evidence>
<keyword evidence="3 7" id="KW-0812">Transmembrane</keyword>
<feature type="transmembrane region" description="Helical" evidence="7">
    <location>
        <begin position="362"/>
        <end position="388"/>
    </location>
</feature>
<sequence length="548" mass="60617">MTASAGSAVFFVAALLAICAFVLLLLRHYLPLRPTPAYLLLPVFLALALPASIILLVPIDLATVFTQDDTAGSPKGIWLPPRVVLVAWRITYWLTFALTWIILPLVGEYVDAGHRSPRSRFMYALNANLRYQAIVLGLAIAAGVYVFLTSGVSFASLKALVMALAYAWGLVLAIALMGHGLVALPREMFKQASTSGRLRRAQARAPRVHEKLLDAEDELAEVEDQVRVLSGRKRGTALDFQDWIDELAEGAGVHEAPSAAARGTTNTTAPAVITERYLAELTRRLHRAKHKRARFADEWECLVDMAVEAQAILDAAGSQRLEFSPRPDNSSLKGSHPLSWQSYVSKTWRKASKAWLTPRTRYYLHANILPSISVFVAILAAVASVFLVETEMLRPFSVQQGALIPLTVRMFAPRTEAFDFSKQFVSAFWLCYAVACTLYSVSFVRVWRGRALVRRGTHPESAAWYAALAARLAVPLAYHVGSMLTQSDGAWDRTVFHDFLGRMIDFTPLGEGFSRWFPVFVLVPMMRTTRTEGRAMHLGLAGGEKVEA</sequence>
<keyword evidence="9" id="KW-1185">Reference proteome</keyword>
<feature type="coiled-coil region" evidence="6">
    <location>
        <begin position="198"/>
        <end position="232"/>
    </location>
</feature>
<reference evidence="8" key="1">
    <citation type="journal article" date="2020" name="Stud. Mycol.">
        <title>101 Dothideomycetes genomes: a test case for predicting lifestyles and emergence of pathogens.</title>
        <authorList>
            <person name="Haridas S."/>
            <person name="Albert R."/>
            <person name="Binder M."/>
            <person name="Bloem J."/>
            <person name="Labutti K."/>
            <person name="Salamov A."/>
            <person name="Andreopoulos B."/>
            <person name="Baker S."/>
            <person name="Barry K."/>
            <person name="Bills G."/>
            <person name="Bluhm B."/>
            <person name="Cannon C."/>
            <person name="Castanera R."/>
            <person name="Culley D."/>
            <person name="Daum C."/>
            <person name="Ezra D."/>
            <person name="Gonzalez J."/>
            <person name="Henrissat B."/>
            <person name="Kuo A."/>
            <person name="Liang C."/>
            <person name="Lipzen A."/>
            <person name="Lutzoni F."/>
            <person name="Magnuson J."/>
            <person name="Mondo S."/>
            <person name="Nolan M."/>
            <person name="Ohm R."/>
            <person name="Pangilinan J."/>
            <person name="Park H.-J."/>
            <person name="Ramirez L."/>
            <person name="Alfaro M."/>
            <person name="Sun H."/>
            <person name="Tritt A."/>
            <person name="Yoshinaga Y."/>
            <person name="Zwiers L.-H."/>
            <person name="Turgeon B."/>
            <person name="Goodwin S."/>
            <person name="Spatafora J."/>
            <person name="Crous P."/>
            <person name="Grigoriev I."/>
        </authorList>
    </citation>
    <scope>NUCLEOTIDE SEQUENCE</scope>
    <source>
        <strain evidence="8">ATCC 16933</strain>
    </source>
</reference>
<dbReference type="GO" id="GO:0016020">
    <property type="term" value="C:membrane"/>
    <property type="evidence" value="ECO:0007669"/>
    <property type="project" value="UniProtKB-SubCell"/>
</dbReference>
<name>A0A6A6NW47_9PEZI</name>
<dbReference type="PANTHER" id="PTHR21355:SF0">
    <property type="entry name" value="G-PROTEIN COUPLED RECEPTOR-ASSOCIATED PROTEIN LMBRD2"/>
    <property type="match status" value="1"/>
</dbReference>
<protein>
    <submittedName>
        <fullName evidence="8">LMBR1-like membrane protein</fullName>
    </submittedName>
</protein>
<keyword evidence="5 7" id="KW-0472">Membrane</keyword>
<feature type="transmembrane region" description="Helical" evidence="7">
    <location>
        <begin position="38"/>
        <end position="59"/>
    </location>
</feature>
<keyword evidence="6" id="KW-0175">Coiled coil</keyword>
<accession>A0A6A6NW47</accession>
<dbReference type="InterPro" id="IPR051584">
    <property type="entry name" value="GPCR-associated_LMBR1"/>
</dbReference>
<evidence type="ECO:0000256" key="3">
    <source>
        <dbReference type="ARBA" id="ARBA00022692"/>
    </source>
</evidence>
<dbReference type="AlphaFoldDB" id="A0A6A6NW47"/>
<gene>
    <name evidence="8" type="ORF">BDY21DRAFT_373048</name>
</gene>
<feature type="transmembrane region" description="Helical" evidence="7">
    <location>
        <begin position="160"/>
        <end position="184"/>
    </location>
</feature>
<dbReference type="OrthoDB" id="203099at2759"/>
<dbReference type="EMBL" id="MU001685">
    <property type="protein sequence ID" value="KAF2455956.1"/>
    <property type="molecule type" value="Genomic_DNA"/>
</dbReference>
<dbReference type="InterPro" id="IPR006876">
    <property type="entry name" value="LMBR1-like_membr_prot"/>
</dbReference>
<comment type="subcellular location">
    <subcellularLocation>
        <location evidence="1">Membrane</location>
        <topology evidence="1">Multi-pass membrane protein</topology>
    </subcellularLocation>
</comment>